<evidence type="ECO:0000313" key="1">
    <source>
        <dbReference type="EMBL" id="KKM75177.1"/>
    </source>
</evidence>
<comment type="caution">
    <text evidence="1">The sequence shown here is derived from an EMBL/GenBank/DDBJ whole genome shotgun (WGS) entry which is preliminary data.</text>
</comment>
<reference evidence="1" key="1">
    <citation type="journal article" date="2015" name="Nature">
        <title>Complex archaea that bridge the gap between prokaryotes and eukaryotes.</title>
        <authorList>
            <person name="Spang A."/>
            <person name="Saw J.H."/>
            <person name="Jorgensen S.L."/>
            <person name="Zaremba-Niedzwiedzka K."/>
            <person name="Martijn J."/>
            <person name="Lind A.E."/>
            <person name="van Eijk R."/>
            <person name="Schleper C."/>
            <person name="Guy L."/>
            <person name="Ettema T.J."/>
        </authorList>
    </citation>
    <scope>NUCLEOTIDE SEQUENCE</scope>
</reference>
<dbReference type="EMBL" id="LAZR01009020">
    <property type="protein sequence ID" value="KKM75177.1"/>
    <property type="molecule type" value="Genomic_DNA"/>
</dbReference>
<accession>A0A0F9N111</accession>
<name>A0A0F9N111_9ZZZZ</name>
<dbReference type="AlphaFoldDB" id="A0A0F9N111"/>
<sequence length="89" mass="10462">MMNGFSEEILMEIIKASTELADLFEEYSEETDNGFYLNKEGMEILGESFGNIHEDMRGMVFEHLLMELEDREIPFDIDQFIDDDSRIIQ</sequence>
<organism evidence="1">
    <name type="scientific">marine sediment metagenome</name>
    <dbReference type="NCBI Taxonomy" id="412755"/>
    <lineage>
        <taxon>unclassified sequences</taxon>
        <taxon>metagenomes</taxon>
        <taxon>ecological metagenomes</taxon>
    </lineage>
</organism>
<protein>
    <submittedName>
        <fullName evidence="1">Uncharacterized protein</fullName>
    </submittedName>
</protein>
<proteinExistence type="predicted"/>
<gene>
    <name evidence="1" type="ORF">LCGC14_1392820</name>
</gene>